<comment type="caution">
    <text evidence="2">The sequence shown here is derived from an EMBL/GenBank/DDBJ whole genome shotgun (WGS) entry which is preliminary data.</text>
</comment>
<proteinExistence type="predicted"/>
<feature type="region of interest" description="Disordered" evidence="1">
    <location>
        <begin position="19"/>
        <end position="92"/>
    </location>
</feature>
<protein>
    <submittedName>
        <fullName evidence="2">Uncharacterized protein</fullName>
    </submittedName>
</protein>
<gene>
    <name evidence="2" type="ORF">HII31_07871</name>
</gene>
<sequence length="126" mass="13794">MDPDGDFDVDPDIAAAMGFGGFGSQTKGKRKFDPNDGFIGKTPSATGANSMPMREHKTVRVAEDAANGSQDSANLQRGTTLMPYDPKTQESPNLESLKYSVRDTKGDMVYFLPSFLEDPWANLKKR</sequence>
<dbReference type="Proteomes" id="UP000660729">
    <property type="component" value="Unassembled WGS sequence"/>
</dbReference>
<dbReference type="EMBL" id="JABCIY010000168">
    <property type="protein sequence ID" value="KAF7190712.1"/>
    <property type="molecule type" value="Genomic_DNA"/>
</dbReference>
<dbReference type="OrthoDB" id="5419162at2759"/>
<evidence type="ECO:0000313" key="3">
    <source>
        <dbReference type="Proteomes" id="UP000660729"/>
    </source>
</evidence>
<keyword evidence="3" id="KW-1185">Reference proteome</keyword>
<organism evidence="2 3">
    <name type="scientific">Pseudocercospora fuligena</name>
    <dbReference type="NCBI Taxonomy" id="685502"/>
    <lineage>
        <taxon>Eukaryota</taxon>
        <taxon>Fungi</taxon>
        <taxon>Dikarya</taxon>
        <taxon>Ascomycota</taxon>
        <taxon>Pezizomycotina</taxon>
        <taxon>Dothideomycetes</taxon>
        <taxon>Dothideomycetidae</taxon>
        <taxon>Mycosphaerellales</taxon>
        <taxon>Mycosphaerellaceae</taxon>
        <taxon>Pseudocercospora</taxon>
    </lineage>
</organism>
<evidence type="ECO:0000256" key="1">
    <source>
        <dbReference type="SAM" id="MobiDB-lite"/>
    </source>
</evidence>
<feature type="compositionally biased region" description="Polar residues" evidence="1">
    <location>
        <begin position="67"/>
        <end position="79"/>
    </location>
</feature>
<feature type="compositionally biased region" description="Basic and acidic residues" evidence="1">
    <location>
        <begin position="53"/>
        <end position="63"/>
    </location>
</feature>
<dbReference type="AlphaFoldDB" id="A0A8H6RH81"/>
<reference evidence="2" key="1">
    <citation type="submission" date="2020-04" db="EMBL/GenBank/DDBJ databases">
        <title>Draft genome resource of the tomato pathogen Pseudocercospora fuligena.</title>
        <authorList>
            <person name="Zaccaron A."/>
        </authorList>
    </citation>
    <scope>NUCLEOTIDE SEQUENCE</scope>
    <source>
        <strain evidence="2">PF001</strain>
    </source>
</reference>
<name>A0A8H6RH81_9PEZI</name>
<accession>A0A8H6RH81</accession>
<evidence type="ECO:0000313" key="2">
    <source>
        <dbReference type="EMBL" id="KAF7190712.1"/>
    </source>
</evidence>